<evidence type="ECO:0000313" key="2">
    <source>
        <dbReference type="Proteomes" id="UP000295689"/>
    </source>
</evidence>
<dbReference type="RefSeq" id="WP_158287220.1">
    <property type="nucleotide sequence ID" value="NZ_JABUHM010000003.1"/>
</dbReference>
<gene>
    <name evidence="1" type="ORF">EV146_1206</name>
</gene>
<comment type="caution">
    <text evidence="1">The sequence shown here is derived from an EMBL/GenBank/DDBJ whole genome shotgun (WGS) entry which is preliminary data.</text>
</comment>
<evidence type="ECO:0000313" key="1">
    <source>
        <dbReference type="EMBL" id="TCN18408.1"/>
    </source>
</evidence>
<proteinExistence type="predicted"/>
<dbReference type="Proteomes" id="UP000295689">
    <property type="component" value="Unassembled WGS sequence"/>
</dbReference>
<protein>
    <submittedName>
        <fullName evidence="1">Uncharacterized protein</fullName>
    </submittedName>
</protein>
<organism evidence="1 2">
    <name type="scientific">Mesobacillus foraminis</name>
    <dbReference type="NCBI Taxonomy" id="279826"/>
    <lineage>
        <taxon>Bacteria</taxon>
        <taxon>Bacillati</taxon>
        <taxon>Bacillota</taxon>
        <taxon>Bacilli</taxon>
        <taxon>Bacillales</taxon>
        <taxon>Bacillaceae</taxon>
        <taxon>Mesobacillus</taxon>
    </lineage>
</organism>
<name>A0A4R2AWL3_9BACI</name>
<reference evidence="1 2" key="1">
    <citation type="journal article" date="2015" name="Stand. Genomic Sci.">
        <title>Genomic Encyclopedia of Bacterial and Archaeal Type Strains, Phase III: the genomes of soil and plant-associated and newly described type strains.</title>
        <authorList>
            <person name="Whitman W.B."/>
            <person name="Woyke T."/>
            <person name="Klenk H.P."/>
            <person name="Zhou Y."/>
            <person name="Lilburn T.G."/>
            <person name="Beck B.J."/>
            <person name="De Vos P."/>
            <person name="Vandamme P."/>
            <person name="Eisen J.A."/>
            <person name="Garrity G."/>
            <person name="Hugenholtz P."/>
            <person name="Kyrpides N.C."/>
        </authorList>
    </citation>
    <scope>NUCLEOTIDE SEQUENCE [LARGE SCALE GENOMIC DNA]</scope>
    <source>
        <strain evidence="1 2">CV53</strain>
    </source>
</reference>
<keyword evidence="2" id="KW-1185">Reference proteome</keyword>
<dbReference type="AlphaFoldDB" id="A0A4R2AWL3"/>
<sequence length="56" mass="6571">MKRTFELFEIEASMLPIFFTEEWKEYVDLGEVPINVEIVAYGYDNLSGKYLPLYSA</sequence>
<accession>A0A4R2AWL3</accession>
<dbReference type="EMBL" id="SLVV01000020">
    <property type="protein sequence ID" value="TCN18408.1"/>
    <property type="molecule type" value="Genomic_DNA"/>
</dbReference>